<comment type="similarity">
    <text evidence="1">Belongs to the four-carbon acid sugar kinase family.</text>
</comment>
<dbReference type="Pfam" id="PF07005">
    <property type="entry name" value="SBD_N"/>
    <property type="match status" value="1"/>
</dbReference>
<evidence type="ECO:0000256" key="4">
    <source>
        <dbReference type="ARBA" id="ARBA00022777"/>
    </source>
</evidence>
<organism evidence="9 10">
    <name type="scientific">Gramella jeungdoensis</name>
    <dbReference type="NCBI Taxonomy" id="708091"/>
    <lineage>
        <taxon>Bacteria</taxon>
        <taxon>Pseudomonadati</taxon>
        <taxon>Bacteroidota</taxon>
        <taxon>Flavobacteriia</taxon>
        <taxon>Flavobacteriales</taxon>
        <taxon>Flavobacteriaceae</taxon>
        <taxon>Christiangramia</taxon>
    </lineage>
</organism>
<feature type="domain" description="Four-carbon acid sugar kinase N-terminal" evidence="7">
    <location>
        <begin position="9"/>
        <end position="252"/>
    </location>
</feature>
<keyword evidence="3" id="KW-0547">Nucleotide-binding</keyword>
<dbReference type="InterPro" id="IPR042213">
    <property type="entry name" value="NBD_C_sf"/>
</dbReference>
<keyword evidence="2" id="KW-0808">Transferase</keyword>
<evidence type="ECO:0000256" key="2">
    <source>
        <dbReference type="ARBA" id="ARBA00022679"/>
    </source>
</evidence>
<keyword evidence="10" id="KW-1185">Reference proteome</keyword>
<dbReference type="InterPro" id="IPR037051">
    <property type="entry name" value="4-carb_acid_sugar_kinase_N_sf"/>
</dbReference>
<comment type="caution">
    <text evidence="9">The sequence shown here is derived from an EMBL/GenBank/DDBJ whole genome shotgun (WGS) entry which is preliminary data.</text>
</comment>
<dbReference type="SUPFAM" id="SSF142764">
    <property type="entry name" value="YgbK-like"/>
    <property type="match status" value="1"/>
</dbReference>
<keyword evidence="6" id="KW-0119">Carbohydrate metabolism</keyword>
<keyword evidence="5" id="KW-0067">ATP-binding</keyword>
<evidence type="ECO:0000259" key="7">
    <source>
        <dbReference type="Pfam" id="PF07005"/>
    </source>
</evidence>
<evidence type="ECO:0000259" key="8">
    <source>
        <dbReference type="Pfam" id="PF17042"/>
    </source>
</evidence>
<dbReference type="Pfam" id="PF17042">
    <property type="entry name" value="NBD_C"/>
    <property type="match status" value="1"/>
</dbReference>
<evidence type="ECO:0000256" key="1">
    <source>
        <dbReference type="ARBA" id="ARBA00005715"/>
    </source>
</evidence>
<keyword evidence="4" id="KW-0418">Kinase</keyword>
<gene>
    <name evidence="9" type="ORF">NE848_03755</name>
</gene>
<evidence type="ECO:0000256" key="3">
    <source>
        <dbReference type="ARBA" id="ARBA00022741"/>
    </source>
</evidence>
<reference evidence="9" key="1">
    <citation type="submission" date="2022-06" db="EMBL/GenBank/DDBJ databases">
        <title>Gramella sediminis sp. nov., isolated from deep-sea sediment of the Indian Ocean.</title>
        <authorList>
            <person name="Yang L."/>
        </authorList>
    </citation>
    <scope>NUCLEOTIDE SEQUENCE</scope>
    <source>
        <strain evidence="9">HMD3159</strain>
    </source>
</reference>
<dbReference type="RefSeq" id="WP_252110871.1">
    <property type="nucleotide sequence ID" value="NZ_JAMSCK010000001.1"/>
</dbReference>
<protein>
    <recommendedName>
        <fullName evidence="11">Four-carbon acid sugar kinase family protein</fullName>
    </recommendedName>
</protein>
<dbReference type="Gene3D" id="3.40.50.10840">
    <property type="entry name" value="Putative sugar-binding, N-terminal domain"/>
    <property type="match status" value="1"/>
</dbReference>
<evidence type="ECO:0000256" key="5">
    <source>
        <dbReference type="ARBA" id="ARBA00022840"/>
    </source>
</evidence>
<evidence type="ECO:0000313" key="9">
    <source>
        <dbReference type="EMBL" id="MCM8568477.1"/>
    </source>
</evidence>
<sequence length="463" mass="51237">MAETDKLLLAFYGDDFTGSTDALEFMTRAGARTVLFLKPPSAEDLEKFGKLDALGIAGLTRSMEPAKMKETLEEAFQKISELNPRYVHYKVCSTFDSSPEIGNIGVAMECGLKHFKNDFIPVLVAAPNLGRYMAFGNLFAQMGIGSKGEIFRLDKHPSMAQHPVTPSKEGDLRDHLALQSPLKSGLVDLLDLKLPFEEIQEKLRKLIDDHQVIFFDGVYEEQMKIIGRILDESADQDKPLFSVGSSGIGKALGDHWQEEKILTETLEWKELEEVKPLLVLSGSVSPVTASQIEFALEHGFREVEIAPEFLYEQEPDVSVYSDKILGLLNEGNSVILHTSKGPEDPRLKKTRAITEELGWDSQRSRMELPRYFGGFLGKIIRQVLTGKSLQRLVIAGGDTSSYAARELGINAVEMIAPLVKGAPLCRAYAENSPVDGMEINLKGGQVGAPSYFVELQNGRLNDN</sequence>
<evidence type="ECO:0000256" key="6">
    <source>
        <dbReference type="ARBA" id="ARBA00023277"/>
    </source>
</evidence>
<evidence type="ECO:0008006" key="11">
    <source>
        <dbReference type="Google" id="ProtNLM"/>
    </source>
</evidence>
<dbReference type="InterPro" id="IPR031475">
    <property type="entry name" value="NBD_C"/>
</dbReference>
<dbReference type="EMBL" id="JAMSCK010000001">
    <property type="protein sequence ID" value="MCM8568477.1"/>
    <property type="molecule type" value="Genomic_DNA"/>
</dbReference>
<proteinExistence type="inferred from homology"/>
<accession>A0ABT0YYD2</accession>
<name>A0ABT0YYD2_9FLAO</name>
<dbReference type="InterPro" id="IPR010737">
    <property type="entry name" value="4-carb_acid_sugar_kinase_N"/>
</dbReference>
<dbReference type="Proteomes" id="UP001155077">
    <property type="component" value="Unassembled WGS sequence"/>
</dbReference>
<dbReference type="Gene3D" id="3.40.980.20">
    <property type="entry name" value="Four-carbon acid sugar kinase, nucleotide binding domain"/>
    <property type="match status" value="1"/>
</dbReference>
<evidence type="ECO:0000313" key="10">
    <source>
        <dbReference type="Proteomes" id="UP001155077"/>
    </source>
</evidence>
<feature type="domain" description="Four-carbon acid sugar kinase nucleotide binding" evidence="8">
    <location>
        <begin position="278"/>
        <end position="452"/>
    </location>
</feature>